<sequence length="175" mass="19181">MFCAQAVLSETDEDTTVTSTSRTASSSLDKADSPLAGLLDIRRALDNRDLGLNKILNHIIPSPDAAGHTLDTISSILPPFTRGVIARGLNINHRQVDASTHPHSPFDDIMLHLKSFSDTITDALESIINDAKVTTHDAIVAIHENLFKTKSRSCRKKFKKLFKALRSSLPNIRGL</sequence>
<dbReference type="GeneID" id="66072837"/>
<dbReference type="RefSeq" id="XP_043012786.1">
    <property type="nucleotide sequence ID" value="XM_043148194.1"/>
</dbReference>
<name>A0A9P7UX88_9AGAR</name>
<evidence type="ECO:0000313" key="1">
    <source>
        <dbReference type="EMBL" id="KAG7096316.1"/>
    </source>
</evidence>
<dbReference type="OrthoDB" id="3040760at2759"/>
<comment type="caution">
    <text evidence="1">The sequence shown here is derived from an EMBL/GenBank/DDBJ whole genome shotgun (WGS) entry which is preliminary data.</text>
</comment>
<evidence type="ECO:0000313" key="2">
    <source>
        <dbReference type="Proteomes" id="UP001049176"/>
    </source>
</evidence>
<dbReference type="Proteomes" id="UP001049176">
    <property type="component" value="Chromosome 2"/>
</dbReference>
<protein>
    <submittedName>
        <fullName evidence="1">Uncharacterized protein</fullName>
    </submittedName>
</protein>
<accession>A0A9P7UX88</accession>
<dbReference type="EMBL" id="CM032182">
    <property type="protein sequence ID" value="KAG7096316.1"/>
    <property type="molecule type" value="Genomic_DNA"/>
</dbReference>
<keyword evidence="2" id="KW-1185">Reference proteome</keyword>
<organism evidence="1 2">
    <name type="scientific">Marasmius oreades</name>
    <name type="common">fairy-ring Marasmius</name>
    <dbReference type="NCBI Taxonomy" id="181124"/>
    <lineage>
        <taxon>Eukaryota</taxon>
        <taxon>Fungi</taxon>
        <taxon>Dikarya</taxon>
        <taxon>Basidiomycota</taxon>
        <taxon>Agaricomycotina</taxon>
        <taxon>Agaricomycetes</taxon>
        <taxon>Agaricomycetidae</taxon>
        <taxon>Agaricales</taxon>
        <taxon>Marasmiineae</taxon>
        <taxon>Marasmiaceae</taxon>
        <taxon>Marasmius</taxon>
    </lineage>
</organism>
<dbReference type="KEGG" id="more:E1B28_003761"/>
<gene>
    <name evidence="1" type="ORF">E1B28_003761</name>
</gene>
<reference evidence="1" key="1">
    <citation type="journal article" date="2021" name="Genome Biol. Evol.">
        <title>The assembled and annotated genome of the fairy-ring fungus Marasmius oreades.</title>
        <authorList>
            <person name="Hiltunen M."/>
            <person name="Ament-Velasquez S.L."/>
            <person name="Johannesson H."/>
        </authorList>
    </citation>
    <scope>NUCLEOTIDE SEQUENCE</scope>
    <source>
        <strain evidence="1">03SP1</strain>
    </source>
</reference>
<dbReference type="AlphaFoldDB" id="A0A9P7UX88"/>
<proteinExistence type="predicted"/>